<gene>
    <name evidence="3" type="ORF">FG383_03595</name>
</gene>
<dbReference type="InterPro" id="IPR022123">
    <property type="entry name" value="DUF3658"/>
</dbReference>
<dbReference type="Pfam" id="PF12395">
    <property type="entry name" value="DUF3658"/>
    <property type="match status" value="1"/>
</dbReference>
<feature type="domain" description="DUF3658" evidence="2">
    <location>
        <begin position="174"/>
        <end position="225"/>
    </location>
</feature>
<dbReference type="InterPro" id="IPR014973">
    <property type="entry name" value="DUF1835"/>
</dbReference>
<dbReference type="RefSeq" id="WP_142605481.1">
    <property type="nucleotide sequence ID" value="NZ_VDGG01000005.1"/>
</dbReference>
<proteinExistence type="predicted"/>
<evidence type="ECO:0000313" key="4">
    <source>
        <dbReference type="Proteomes" id="UP000318937"/>
    </source>
</evidence>
<reference evidence="3 4" key="1">
    <citation type="submission" date="2019-05" db="EMBL/GenBank/DDBJ databases">
        <title>Psychrobacillus vulpis sp. nov., a new species isolated from feces of a red fox that inhabits in The Tablas de Daimiel Natural Park, Albacete, Spain.</title>
        <authorList>
            <person name="Rodriguez M."/>
            <person name="Reina J.C."/>
            <person name="Bejar V."/>
            <person name="Llamas I."/>
        </authorList>
    </citation>
    <scope>NUCLEOTIDE SEQUENCE [LARGE SCALE GENOMIC DNA]</scope>
    <source>
        <strain evidence="3 4">NHI-2</strain>
    </source>
</reference>
<evidence type="ECO:0000259" key="2">
    <source>
        <dbReference type="Pfam" id="PF12395"/>
    </source>
</evidence>
<protein>
    <submittedName>
        <fullName evidence="3">DUF1835 domain-containing protein</fullName>
    </submittedName>
</protein>
<dbReference type="Pfam" id="PF08874">
    <property type="entry name" value="DUF1835"/>
    <property type="match status" value="1"/>
</dbReference>
<dbReference type="Proteomes" id="UP000318937">
    <property type="component" value="Unassembled WGS sequence"/>
</dbReference>
<sequence>MMAEVINGQIQKNRHIRPVGAVHIASFESSAGSLRASIERPRIGIGFPDFLSIGPLWKLDEKIGQSRRYEWVTENINLEQEIEIPLKFTNTLRELEDIPSQVPIHIWYGNNASEQTCMRFLLYLLRDKTNDIFLINSTDLYYKYITSRDEQQRIFDTSQIGSKNLKKLFEINQTNDPLCDKERIQMQLEWEALAQTSEVLLIWSNGEIKSVPAYHFDLQILQAIEIYTNSKKLKILSKPGG</sequence>
<comment type="caution">
    <text evidence="3">The sequence shown here is derived from an EMBL/GenBank/DDBJ whole genome shotgun (WGS) entry which is preliminary data.</text>
</comment>
<keyword evidence="4" id="KW-1185">Reference proteome</keyword>
<accession>A0A544TKH0</accession>
<evidence type="ECO:0000313" key="3">
    <source>
        <dbReference type="EMBL" id="TQR17946.1"/>
    </source>
</evidence>
<dbReference type="AlphaFoldDB" id="A0A544TKH0"/>
<feature type="domain" description="DUF1835" evidence="1">
    <location>
        <begin position="22"/>
        <end position="136"/>
    </location>
</feature>
<organism evidence="3 4">
    <name type="scientific">Psychrobacillus soli</name>
    <dbReference type="NCBI Taxonomy" id="1543965"/>
    <lineage>
        <taxon>Bacteria</taxon>
        <taxon>Bacillati</taxon>
        <taxon>Bacillota</taxon>
        <taxon>Bacilli</taxon>
        <taxon>Bacillales</taxon>
        <taxon>Bacillaceae</taxon>
        <taxon>Psychrobacillus</taxon>
    </lineage>
</organism>
<evidence type="ECO:0000259" key="1">
    <source>
        <dbReference type="Pfam" id="PF08874"/>
    </source>
</evidence>
<dbReference type="EMBL" id="VDGG01000005">
    <property type="protein sequence ID" value="TQR17946.1"/>
    <property type="molecule type" value="Genomic_DNA"/>
</dbReference>
<name>A0A544TKH0_9BACI</name>
<dbReference type="OrthoDB" id="343110at2"/>